<dbReference type="EMBL" id="CP039247">
    <property type="protein sequence ID" value="QCB28910.1"/>
    <property type="molecule type" value="Genomic_DNA"/>
</dbReference>
<dbReference type="AlphaFoldDB" id="A0A4P7QHC0"/>
<sequence length="441" mass="47769">MGGWDSHEIKQETGYVTMGVDAVMDNATKKTSGAGDNGRERTIRVVLYSHDSQGIGHVRRNLALARTLAQLLPRLTGKKVSGLMISGLAAANVFPLPDGFDWFFIPSIAKGDGGYEPRNLHTDWNTLRSVRTQAIQGALAGFMPDLIIVDRHLYGVDKELRKPLKKLRKKNPHLRVVLGMREVLDSPEIAAREWESLGSARELGTMIDEIWLYGDQLVHDPVATGEVPAYLADKVRYTGYLSKGRAEIDSHAELPWCGPFILTSAGGGSDGYALLSAAAAMPTPRGCQHVIIAGPQMSENSFAALEVAAQSAGRDVHLYRMWPGLAKVVQEAAAVISMGGYNTTSEILATDTPALIVPREYPRKEQLIRARALEAHGAVDVVRLQDVNAETLGEWAADRVGTAVDRADIERDGLTRMARLAADLLCAADVESEAMALAGVK</sequence>
<dbReference type="PANTHER" id="PTHR21015:SF28">
    <property type="entry name" value="SLL1722 PROTEIN"/>
    <property type="match status" value="1"/>
</dbReference>
<feature type="domain" description="Glycosyl transferase family 28 C-terminal" evidence="1">
    <location>
        <begin position="267"/>
        <end position="393"/>
    </location>
</feature>
<evidence type="ECO:0000313" key="3">
    <source>
        <dbReference type="Proteomes" id="UP000296352"/>
    </source>
</evidence>
<gene>
    <name evidence="2" type="ORF">CENDO_08190</name>
</gene>
<reference evidence="2 3" key="1">
    <citation type="submission" date="2019-04" db="EMBL/GenBank/DDBJ databases">
        <title>Corynebacterium endometrii sp. nov., isolated from the uterus of a cow with endometritis.</title>
        <authorList>
            <person name="Ballas P."/>
            <person name="Ruckert C."/>
            <person name="Wagener K."/>
            <person name="Drillich M."/>
            <person name="Kaempfer P."/>
            <person name="Busse H.-J."/>
            <person name="Ehling-Schulz M."/>
        </authorList>
    </citation>
    <scope>NUCLEOTIDE SEQUENCE [LARGE SCALE GENOMIC DNA]</scope>
    <source>
        <strain evidence="2 3">LMM-1653</strain>
    </source>
</reference>
<organism evidence="2 3">
    <name type="scientific">Corynebacterium endometrii</name>
    <dbReference type="NCBI Taxonomy" id="2488819"/>
    <lineage>
        <taxon>Bacteria</taxon>
        <taxon>Bacillati</taxon>
        <taxon>Actinomycetota</taxon>
        <taxon>Actinomycetes</taxon>
        <taxon>Mycobacteriales</taxon>
        <taxon>Corynebacteriaceae</taxon>
        <taxon>Corynebacterium</taxon>
    </lineage>
</organism>
<dbReference type="PANTHER" id="PTHR21015">
    <property type="entry name" value="UDP-N-ACETYLGLUCOSAMINE--N-ACETYLMURAMYL-(PENTAPEPTIDE) PYROPHOSPHORYL-UNDECAPRENOL N-ACETYLGLUCOSAMINE TRANSFERASE 1"/>
    <property type="match status" value="1"/>
</dbReference>
<keyword evidence="2" id="KW-0808">Transferase</keyword>
<dbReference type="InterPro" id="IPR007235">
    <property type="entry name" value="Glyco_trans_28_C"/>
</dbReference>
<dbReference type="SUPFAM" id="SSF53756">
    <property type="entry name" value="UDP-Glycosyltransferase/glycogen phosphorylase"/>
    <property type="match status" value="2"/>
</dbReference>
<protein>
    <submittedName>
        <fullName evidence="2">Undecaprenyldiphospho-muramoylpentapeptide beta-N-acetylglucosaminyltransferase</fullName>
    </submittedName>
</protein>
<dbReference type="KEGG" id="cee:CENDO_08190"/>
<dbReference type="Gene3D" id="3.40.50.2000">
    <property type="entry name" value="Glycogen Phosphorylase B"/>
    <property type="match status" value="1"/>
</dbReference>
<keyword evidence="2" id="KW-0328">Glycosyltransferase</keyword>
<dbReference type="Proteomes" id="UP000296352">
    <property type="component" value="Chromosome"/>
</dbReference>
<dbReference type="RefSeq" id="WP_210726527.1">
    <property type="nucleotide sequence ID" value="NZ_CP039247.1"/>
</dbReference>
<evidence type="ECO:0000313" key="2">
    <source>
        <dbReference type="EMBL" id="QCB28910.1"/>
    </source>
</evidence>
<keyword evidence="3" id="KW-1185">Reference proteome</keyword>
<proteinExistence type="predicted"/>
<accession>A0A4P7QHC0</accession>
<name>A0A4P7QHC0_9CORY</name>
<evidence type="ECO:0000259" key="1">
    <source>
        <dbReference type="Pfam" id="PF04101"/>
    </source>
</evidence>
<dbReference type="Pfam" id="PF04101">
    <property type="entry name" value="Glyco_tran_28_C"/>
    <property type="match status" value="1"/>
</dbReference>
<dbReference type="GO" id="GO:0016758">
    <property type="term" value="F:hexosyltransferase activity"/>
    <property type="evidence" value="ECO:0007669"/>
    <property type="project" value="InterPro"/>
</dbReference>